<dbReference type="Gene3D" id="3.30.750.44">
    <property type="match status" value="1"/>
</dbReference>
<dbReference type="InterPro" id="IPR012393">
    <property type="entry name" value="Tricorn_protease"/>
</dbReference>
<evidence type="ECO:0000256" key="8">
    <source>
        <dbReference type="PIRSR" id="PIRSR036421-1"/>
    </source>
</evidence>
<evidence type="ECO:0000256" key="10">
    <source>
        <dbReference type="SAM" id="SignalP"/>
    </source>
</evidence>
<dbReference type="Proteomes" id="UP000263900">
    <property type="component" value="Chromosome"/>
</dbReference>
<comment type="similarity">
    <text evidence="2 7">Belongs to the peptidase S41B family.</text>
</comment>
<dbReference type="Pfam" id="PF03572">
    <property type="entry name" value="Peptidase_S41"/>
    <property type="match status" value="1"/>
</dbReference>
<evidence type="ECO:0000256" key="2">
    <source>
        <dbReference type="ARBA" id="ARBA00008524"/>
    </source>
</evidence>
<feature type="domain" description="Tricorn protease PDZ" evidence="13">
    <location>
        <begin position="787"/>
        <end position="841"/>
    </location>
</feature>
<evidence type="ECO:0000256" key="7">
    <source>
        <dbReference type="PIRNR" id="PIRNR036421"/>
    </source>
</evidence>
<dbReference type="PIRSF" id="PIRSF036421">
    <property type="entry name" value="Tricorn_protease"/>
    <property type="match status" value="1"/>
</dbReference>
<organism evidence="14 15">
    <name type="scientific">Paraflavitalea soli</name>
    <dbReference type="NCBI Taxonomy" id="2315862"/>
    <lineage>
        <taxon>Bacteria</taxon>
        <taxon>Pseudomonadati</taxon>
        <taxon>Bacteroidota</taxon>
        <taxon>Chitinophagia</taxon>
        <taxon>Chitinophagales</taxon>
        <taxon>Chitinophagaceae</taxon>
        <taxon>Paraflavitalea</taxon>
    </lineage>
</organism>
<dbReference type="OrthoDB" id="9815657at2"/>
<feature type="domain" description="Tail specific protease" evidence="11">
    <location>
        <begin position="876"/>
        <end position="1030"/>
    </location>
</feature>
<dbReference type="InterPro" id="IPR029045">
    <property type="entry name" value="ClpP/crotonase-like_dom_sf"/>
</dbReference>
<dbReference type="Pfam" id="PF07676">
    <property type="entry name" value="PD40"/>
    <property type="match status" value="2"/>
</dbReference>
<keyword evidence="4 7" id="KW-0645">Protease</keyword>
<feature type="active site" description="Charge relay system" evidence="8">
    <location>
        <position position="748"/>
    </location>
</feature>
<dbReference type="SUPFAM" id="SSF50156">
    <property type="entry name" value="PDZ domain-like"/>
    <property type="match status" value="1"/>
</dbReference>
<dbReference type="SUPFAM" id="SSF82171">
    <property type="entry name" value="DPP6 N-terminal domain-like"/>
    <property type="match status" value="2"/>
</dbReference>
<dbReference type="Pfam" id="PF14685">
    <property type="entry name" value="PDZ_Tricorn"/>
    <property type="match status" value="1"/>
</dbReference>
<evidence type="ECO:0000256" key="4">
    <source>
        <dbReference type="ARBA" id="ARBA00022670"/>
    </source>
</evidence>
<protein>
    <recommendedName>
        <fullName evidence="7">Tricorn protease homolog</fullName>
        <ecNumber evidence="7">3.4.21.-</ecNumber>
    </recommendedName>
</protein>
<keyword evidence="5 7" id="KW-0378">Hydrolase</keyword>
<comment type="function">
    <text evidence="7">Degrades oligopeptides.</text>
</comment>
<dbReference type="InterPro" id="IPR036034">
    <property type="entry name" value="PDZ_sf"/>
</dbReference>
<keyword evidence="15" id="KW-1185">Reference proteome</keyword>
<evidence type="ECO:0000256" key="3">
    <source>
        <dbReference type="ARBA" id="ARBA00022490"/>
    </source>
</evidence>
<evidence type="ECO:0000256" key="9">
    <source>
        <dbReference type="PIRSR" id="PIRSR036421-3"/>
    </source>
</evidence>
<evidence type="ECO:0000256" key="1">
    <source>
        <dbReference type="ARBA" id="ARBA00004496"/>
    </source>
</evidence>
<proteinExistence type="inferred from homology"/>
<dbReference type="EC" id="3.4.21.-" evidence="7"/>
<reference evidence="14 15" key="1">
    <citation type="submission" date="2018-09" db="EMBL/GenBank/DDBJ databases">
        <title>Genome sequencing of strain 6GH32-13.</title>
        <authorList>
            <person name="Weon H.-Y."/>
            <person name="Heo J."/>
            <person name="Kwon S.-W."/>
        </authorList>
    </citation>
    <scope>NUCLEOTIDE SEQUENCE [LARGE SCALE GENOMIC DNA]</scope>
    <source>
        <strain evidence="14 15">5GH32-13</strain>
    </source>
</reference>
<dbReference type="Gene3D" id="3.90.226.10">
    <property type="entry name" value="2-enoyl-CoA Hydratase, Chain A, domain 1"/>
    <property type="match status" value="1"/>
</dbReference>
<comment type="subcellular location">
    <subcellularLocation>
        <location evidence="1 7">Cytoplasm</location>
    </subcellularLocation>
</comment>
<feature type="active site" description="Charge relay system" evidence="8">
    <location>
        <position position="1020"/>
    </location>
</feature>
<name>A0A3B7MEW9_9BACT</name>
<dbReference type="GO" id="GO:0006508">
    <property type="term" value="P:proteolysis"/>
    <property type="evidence" value="ECO:0007669"/>
    <property type="project" value="UniProtKB-UniRule"/>
</dbReference>
<dbReference type="InterPro" id="IPR028204">
    <property type="entry name" value="Tricorn_C1"/>
</dbReference>
<feature type="chain" id="PRO_5017788119" description="Tricorn protease homolog" evidence="10">
    <location>
        <begin position="22"/>
        <end position="1060"/>
    </location>
</feature>
<dbReference type="InterPro" id="IPR011659">
    <property type="entry name" value="WD40"/>
</dbReference>
<gene>
    <name evidence="14" type="ORF">D3H65_02200</name>
</gene>
<keyword evidence="3 7" id="KW-0963">Cytoplasm</keyword>
<evidence type="ECO:0000256" key="6">
    <source>
        <dbReference type="ARBA" id="ARBA00022825"/>
    </source>
</evidence>
<dbReference type="GO" id="GO:0005737">
    <property type="term" value="C:cytoplasm"/>
    <property type="evidence" value="ECO:0007669"/>
    <property type="project" value="UniProtKB-SubCell"/>
</dbReference>
<keyword evidence="10" id="KW-0732">Signal</keyword>
<dbReference type="GO" id="GO:0008236">
    <property type="term" value="F:serine-type peptidase activity"/>
    <property type="evidence" value="ECO:0007669"/>
    <property type="project" value="UniProtKB-UniRule"/>
</dbReference>
<evidence type="ECO:0000313" key="14">
    <source>
        <dbReference type="EMBL" id="AXY72852.1"/>
    </source>
</evidence>
<dbReference type="PANTHER" id="PTHR43253:SF1">
    <property type="entry name" value="TRICORN PROTEASE HOMOLOG 2-RELATED"/>
    <property type="match status" value="1"/>
</dbReference>
<dbReference type="PANTHER" id="PTHR43253">
    <property type="entry name" value="TRICORN PROTEASE HOMOLOG 2-RELATED"/>
    <property type="match status" value="1"/>
</dbReference>
<evidence type="ECO:0000256" key="5">
    <source>
        <dbReference type="ARBA" id="ARBA00022801"/>
    </source>
</evidence>
<evidence type="ECO:0000259" key="12">
    <source>
        <dbReference type="Pfam" id="PF14684"/>
    </source>
</evidence>
<dbReference type="Gene3D" id="2.120.10.60">
    <property type="entry name" value="Tricorn protease N-terminal domain"/>
    <property type="match status" value="2"/>
</dbReference>
<dbReference type="Gene3D" id="2.30.42.10">
    <property type="match status" value="1"/>
</dbReference>
<feature type="domain" description="Tricorn protease C1" evidence="12">
    <location>
        <begin position="685"/>
        <end position="742"/>
    </location>
</feature>
<dbReference type="SUPFAM" id="SSF52096">
    <property type="entry name" value="ClpP/crotonase"/>
    <property type="match status" value="1"/>
</dbReference>
<evidence type="ECO:0000259" key="11">
    <source>
        <dbReference type="Pfam" id="PF03572"/>
    </source>
</evidence>
<feature type="active site" description="Nucleophile" evidence="8">
    <location>
        <position position="963"/>
    </location>
</feature>
<dbReference type="CDD" id="cd07562">
    <property type="entry name" value="Peptidase_S41_TRI"/>
    <property type="match status" value="1"/>
</dbReference>
<evidence type="ECO:0000313" key="15">
    <source>
        <dbReference type="Proteomes" id="UP000263900"/>
    </source>
</evidence>
<dbReference type="RefSeq" id="WP_119048690.1">
    <property type="nucleotide sequence ID" value="NZ_CP032157.1"/>
</dbReference>
<dbReference type="InterPro" id="IPR011042">
    <property type="entry name" value="6-blade_b-propeller_TolB-like"/>
</dbReference>
<evidence type="ECO:0000259" key="13">
    <source>
        <dbReference type="Pfam" id="PF14685"/>
    </source>
</evidence>
<keyword evidence="6 7" id="KW-0720">Serine protease</keyword>
<dbReference type="EMBL" id="CP032157">
    <property type="protein sequence ID" value="AXY72852.1"/>
    <property type="molecule type" value="Genomic_DNA"/>
</dbReference>
<dbReference type="SUPFAM" id="SSF50969">
    <property type="entry name" value="YVTN repeat-like/Quinoprotein amine dehydrogenase"/>
    <property type="match status" value="1"/>
</dbReference>
<dbReference type="InterPro" id="IPR029414">
    <property type="entry name" value="Tricorn_PDZ"/>
</dbReference>
<dbReference type="Pfam" id="PF26549">
    <property type="entry name" value="Tricorn_N"/>
    <property type="match status" value="1"/>
</dbReference>
<dbReference type="KEGG" id="pseg:D3H65_02200"/>
<dbReference type="Pfam" id="PF14684">
    <property type="entry name" value="Tricorn_C1"/>
    <property type="match status" value="1"/>
</dbReference>
<dbReference type="AlphaFoldDB" id="A0A3B7MEW9"/>
<dbReference type="Gene3D" id="2.120.10.30">
    <property type="entry name" value="TolB, C-terminal domain"/>
    <property type="match status" value="1"/>
</dbReference>
<feature type="signal peptide" evidence="10">
    <location>
        <begin position="1"/>
        <end position="21"/>
    </location>
</feature>
<dbReference type="InterPro" id="IPR005151">
    <property type="entry name" value="Tail-specific_protease"/>
</dbReference>
<sequence length="1060" mass="119981">MKKISLLFLFFLIARSLPAQQNPQWLRYPAISPDGSTIVFTYHGDIYKVGAAGGEAVPLVIHGAYDFMPVWSHDGRYIAFASDRYGNFDVFIVPVSGGAARRLTWYSGDEFPYDFTAKDEAVLFGTVRMDAPANRQFPSDALQELYKVPVEGGRTRQVLTTTAEDAKVSKDGRYIIYHDRKGRENPWRKHQLSSVTRDIWIYDSVTQSHSLLSSFAGEDRSPVFSANNKDIYYLSERSGSFNIYQQSLSDTNSAKALTNFKQHPVRFLSIANNNTICFGYDGQVYLQQKNEGPKKLPITIITGQKENDEKKVPVTAVQEMAVAPSGKEVAFVFRGDIFVSSVEGNNIKRITTTPEQETSVSFSPDGRKLLYASERNHGWKIYQAELVRPQEALFAASSQVQESALIANSRENYQPAWSPDGKEVAYIEDRTTLKIFNLATRKTRTLLTGDQLVSRRDHDQYFEWSPDGKWLLVQFTEQGSGNEEVGIVNADGNGKLINLTQSGYSDLHPAWMMGGKLITWYSDRQGLHSYANSSTRQQDVYAMFMNARDWENFREEQPGIADTAKHNSIKKAAAGSLIDWQPVRDRKERLTTQASLLMDALVSKDGSFLYYLSKTEKNYDLWRTNLRTRETNIVLRLNVRDGSMKWDREQKYIFLLADGKIIKIDPVNAKQEGINTSTEVMIDLAKERQSMFDHVWRRTAETFYTAGMHGAPWKELKEPYERYLSGIDNNYDFAEMLNELLGELNVSHTGASYNNNRKDGTVTASLGVFYDQAWQGDGVRIAEVITAGPLDLESLDIKAGDIIEAIDGERISKDKDMAQYLEGKSSKHILLRINDGKGVRELLVKPVTPAEEADLLYRRWVKRNQEEVARLSNGTIGYVHLYRMNDAAYRNVYEEAMGKLAACKAIIVDTRFNRGGDLAPELAMFLSGIKVRENANDHFVIGKEPSFRWTKPSIVLANEANYSDGHCFVYDYQVLHMGKLVGMPIPGSCTWMTGQALQDNSLSYSVPTLGVKTLAGRWLENYQTEPDIRVMNEYGIVGKGRDQQLERAVEELMNDLKKNR</sequence>
<feature type="site" description="Transition state stabilizer; via amide nitrogen" evidence="9">
    <location>
        <position position="964"/>
    </location>
</feature>
<dbReference type="InterPro" id="IPR011044">
    <property type="entry name" value="Quino_amine_DH_bsu"/>
</dbReference>
<accession>A0A3B7MEW9</accession>